<dbReference type="RefSeq" id="WP_176239474.1">
    <property type="nucleotide sequence ID" value="NZ_AP024412.1"/>
</dbReference>
<organism evidence="2 3">
    <name type="scientific">Mariniplasma anaerobium</name>
    <dbReference type="NCBI Taxonomy" id="2735436"/>
    <lineage>
        <taxon>Bacteria</taxon>
        <taxon>Bacillati</taxon>
        <taxon>Mycoplasmatota</taxon>
        <taxon>Mollicutes</taxon>
        <taxon>Acholeplasmatales</taxon>
        <taxon>Acholeplasmataceae</taxon>
        <taxon>Mariniplasma</taxon>
    </lineage>
</organism>
<feature type="domain" description="Glycosyl hydrolase-like 10" evidence="1">
    <location>
        <begin position="60"/>
        <end position="374"/>
    </location>
</feature>
<dbReference type="InterPro" id="IPR017853">
    <property type="entry name" value="GH"/>
</dbReference>
<sequence length="1335" mass="150726">MKKTISAILILIALSILGIGIKTNADGPLQDLTVNGTPIYHYGTSDRVQTPQTYVEKTSEFRGVWVATVYNLNMPQHSNEAQYKAAYDALLDKVEASHMNAILFQVRPRNDAFYASAYAPFSRYLTGTEGGDPGWDVMEYLVSEAHARGIQFHAWMNPYRVTTNANETLDSLYIDNFARQNPELVIADKEGKLILNPGEPAVVQYIKNVVSEIMDLYDVDGIHFDDYFYPYAGVDTDGVTYNTYKEVNETLADFRRENVNDAIRGVKEVVDAHNLAEGTDVRFGVSPLGLWKVGEPDGANVAPGSSQTYYSQYADTKKWVDEGWVHYMNPQIYWNFNHSLAPYADVVDWWVETVRGTGVDLIIGHGIYKIEYPTTEFYEQMKYNQKYPEIKGSMLYSAAFLQTAHMDYVVNNAWTTTPLNMWATSDVDSPTYDITGTFDDGAYRSDVEVSLSAADDVYYHLGDFNWTPYTTPLEFSEQGNHVIYIKAINASLQESLVSSISIEINKINSDVPTLAIAGDMLGDDYVIGSVVTLSSDTYPIWVAINKGSIGAWELYDGPITLNETGRYFFQIKTINDFGIESALYTQSIDVAQEVFDDPIISLTGVGTDPYYQSVETTLTSDAPSMSYKINDGDWIAYTSPFTIDQEGSYQISVRNEDGLKHVVSREVIIDQTIPNEPVITITGEKEGLYYIEETTVTLSSLDDTDTIYYRLHNGTSWSTWKVYNQSIEFIFEGNFTLEYYAQDQALNTSEVLDERLRLALPPTENNRFVVREGEVVNYFQTDTPIELPTTYTEKTEEIRAVWVATVANIDIGMHVSEASYKTEIITMLNRLEALNFNVMFFQVRPMNDAFYDSDYAPWSRYIMGAEGSDPGWDIFGFIIEEAHKRGIEVHAWLNPYRVSNETGTKASQLNALHDDNFAKQNPDLVIAGADGKLILNPGEARVRAYLTNVVSELMSKYDIDGIHFDDYFYLSNIVASEDQDVYNRTKNVGEELYDWRRRNVDMMIENLSNVISTWNENQNTNIKFGISPSGIWKSKYDYSGNIRPGGELGSHTSSTFESYNYAYADTRKWVMEGWLDYIMPQLYWQFDHSSAPFADLVDWWAELTEASGVDLIIGIGFYRYTDNTWDDPNELTEQLRYISQYDSIIGSSFFSYKTLNNLNANVVSSLERMATTYWTEYPSFPWESDVVKQAEPVDQPISSITGDIVSGSKYEDSVTITLVSDDDIYYKIGNGTWILYSTPITFDQVGVYSLSFKAVDDQGIESTISVLNVEVIDTTCAAGYEYVNGSCALIEEEEVDPPKTGCFSAISTSSAIFITFALVLGTSLVVMVRKKEKVI</sequence>
<dbReference type="PANTHER" id="PTHR43405:SF1">
    <property type="entry name" value="GLYCOSYL HYDROLASE DIGH"/>
    <property type="match status" value="1"/>
</dbReference>
<dbReference type="SUPFAM" id="SSF51445">
    <property type="entry name" value="(Trans)glycosidases"/>
    <property type="match status" value="2"/>
</dbReference>
<reference evidence="2" key="1">
    <citation type="submission" date="2021-01" db="EMBL/GenBank/DDBJ databases">
        <title>Draft genome sequence of Acholeplasmataceae bacterium strain Mahy22.</title>
        <authorList>
            <person name="Watanabe M."/>
            <person name="Kojima H."/>
            <person name="Fukui M."/>
        </authorList>
    </citation>
    <scope>NUCLEOTIDE SEQUENCE</scope>
    <source>
        <strain evidence="2">Mahy22</strain>
    </source>
</reference>
<dbReference type="Gene3D" id="3.20.20.80">
    <property type="entry name" value="Glycosidases"/>
    <property type="match status" value="2"/>
</dbReference>
<evidence type="ECO:0000259" key="1">
    <source>
        <dbReference type="Pfam" id="PF02638"/>
    </source>
</evidence>
<dbReference type="PANTHER" id="PTHR43405">
    <property type="entry name" value="GLYCOSYL HYDROLASE DIGH"/>
    <property type="match status" value="1"/>
</dbReference>
<dbReference type="Pfam" id="PF02638">
    <property type="entry name" value="GHL10"/>
    <property type="match status" value="2"/>
</dbReference>
<name>A0A7U9XVR1_9MOLU</name>
<evidence type="ECO:0000313" key="3">
    <source>
        <dbReference type="Proteomes" id="UP000620133"/>
    </source>
</evidence>
<protein>
    <recommendedName>
        <fullName evidence="1">Glycosyl hydrolase-like 10 domain-containing protein</fullName>
    </recommendedName>
</protein>
<dbReference type="KEGG" id="manr:MPAN_017250"/>
<evidence type="ECO:0000313" key="2">
    <source>
        <dbReference type="EMBL" id="BCR36832.1"/>
    </source>
</evidence>
<keyword evidence="3" id="KW-1185">Reference proteome</keyword>
<feature type="domain" description="Glycosyl hydrolase-like 10" evidence="1">
    <location>
        <begin position="797"/>
        <end position="1121"/>
    </location>
</feature>
<accession>A0A7U9XVR1</accession>
<dbReference type="Proteomes" id="UP000620133">
    <property type="component" value="Chromosome"/>
</dbReference>
<dbReference type="InterPro" id="IPR003790">
    <property type="entry name" value="GHL10"/>
</dbReference>
<dbReference type="EMBL" id="AP024412">
    <property type="protein sequence ID" value="BCR36832.1"/>
    <property type="molecule type" value="Genomic_DNA"/>
</dbReference>
<dbReference type="InterPro" id="IPR052177">
    <property type="entry name" value="Divisome_Glycosyl_Hydrolase"/>
</dbReference>
<gene>
    <name evidence="2" type="ORF">MPAN_017250</name>
</gene>
<proteinExistence type="predicted"/>